<name>A0A3S3QDE2_9MAGN</name>
<reference evidence="1 2" key="1">
    <citation type="journal article" date="2019" name="Nat. Plants">
        <title>Stout camphor tree genome fills gaps in understanding of flowering plant genome evolution.</title>
        <authorList>
            <person name="Chaw S.M."/>
            <person name="Liu Y.C."/>
            <person name="Wu Y.W."/>
            <person name="Wang H.Y."/>
            <person name="Lin C.I."/>
            <person name="Wu C.S."/>
            <person name="Ke H.M."/>
            <person name="Chang L.Y."/>
            <person name="Hsu C.Y."/>
            <person name="Yang H.T."/>
            <person name="Sudianto E."/>
            <person name="Hsu M.H."/>
            <person name="Wu K.P."/>
            <person name="Wang L.N."/>
            <person name="Leebens-Mack J.H."/>
            <person name="Tsai I.J."/>
        </authorList>
    </citation>
    <scope>NUCLEOTIDE SEQUENCE [LARGE SCALE GENOMIC DNA]</scope>
    <source>
        <strain evidence="2">cv. Chaw 1501</strain>
        <tissue evidence="1">Young leaves</tissue>
    </source>
</reference>
<comment type="caution">
    <text evidence="1">The sequence shown here is derived from an EMBL/GenBank/DDBJ whole genome shotgun (WGS) entry which is preliminary data.</text>
</comment>
<keyword evidence="2" id="KW-1185">Reference proteome</keyword>
<dbReference type="SUPFAM" id="SSF46565">
    <property type="entry name" value="Chaperone J-domain"/>
    <property type="match status" value="1"/>
</dbReference>
<gene>
    <name evidence="1" type="ORF">CKAN_01237800</name>
</gene>
<dbReference type="EMBL" id="QPKB01000004">
    <property type="protein sequence ID" value="RWR83618.1"/>
    <property type="molecule type" value="Genomic_DNA"/>
</dbReference>
<dbReference type="AlphaFoldDB" id="A0A3S3QDE2"/>
<evidence type="ECO:0000313" key="1">
    <source>
        <dbReference type="EMBL" id="RWR83618.1"/>
    </source>
</evidence>
<dbReference type="OrthoDB" id="1911590at2759"/>
<accession>A0A3S3QDE2</accession>
<dbReference type="InterPro" id="IPR036869">
    <property type="entry name" value="J_dom_sf"/>
</dbReference>
<proteinExistence type="predicted"/>
<protein>
    <submittedName>
        <fullName evidence="1">DnaJ domain-containing protein</fullName>
    </submittedName>
</protein>
<sequence>MSSVSINSLKLKGIAVKRILEDYRGARDNIIEAQRIFPDLENVAQMFLVCDKLCAADVQFPGCGIDWYWVLQLHPSADDFDIVSQYKKLAALLEPIKNKFPGTVTAIKFY</sequence>
<dbReference type="Proteomes" id="UP000283530">
    <property type="component" value="Unassembled WGS sequence"/>
</dbReference>
<organism evidence="1 2">
    <name type="scientific">Cinnamomum micranthum f. kanehirae</name>
    <dbReference type="NCBI Taxonomy" id="337451"/>
    <lineage>
        <taxon>Eukaryota</taxon>
        <taxon>Viridiplantae</taxon>
        <taxon>Streptophyta</taxon>
        <taxon>Embryophyta</taxon>
        <taxon>Tracheophyta</taxon>
        <taxon>Spermatophyta</taxon>
        <taxon>Magnoliopsida</taxon>
        <taxon>Magnoliidae</taxon>
        <taxon>Laurales</taxon>
        <taxon>Lauraceae</taxon>
        <taxon>Cinnamomum</taxon>
    </lineage>
</organism>
<evidence type="ECO:0000313" key="2">
    <source>
        <dbReference type="Proteomes" id="UP000283530"/>
    </source>
</evidence>
<dbReference type="PANTHER" id="PTHR47374:SF2">
    <property type="entry name" value="OS01G0927400 PROTEIN"/>
    <property type="match status" value="1"/>
</dbReference>
<dbReference type="PANTHER" id="PTHR47374">
    <property type="entry name" value="ENDOSOME ANTIGEN-LIKE PROTEIN, PUTATIVE (DUF3444)-RELATED"/>
    <property type="match status" value="1"/>
</dbReference>